<gene>
    <name evidence="2" type="ORF">WMSIL1_LOCUS12526</name>
</gene>
<evidence type="ECO:0000313" key="2">
    <source>
        <dbReference type="EMBL" id="VUZ54477.1"/>
    </source>
</evidence>
<feature type="signal peptide" evidence="1">
    <location>
        <begin position="1"/>
        <end position="23"/>
    </location>
</feature>
<evidence type="ECO:0000256" key="1">
    <source>
        <dbReference type="SAM" id="SignalP"/>
    </source>
</evidence>
<protein>
    <submittedName>
        <fullName evidence="2">Uncharacterized protein</fullName>
    </submittedName>
</protein>
<keyword evidence="1" id="KW-0732">Signal</keyword>
<keyword evidence="3" id="KW-1185">Reference proteome</keyword>
<reference evidence="2 3" key="1">
    <citation type="submission" date="2019-07" db="EMBL/GenBank/DDBJ databases">
        <authorList>
            <person name="Jastrzebski P J."/>
            <person name="Paukszto L."/>
            <person name="Jastrzebski P J."/>
        </authorList>
    </citation>
    <scope>NUCLEOTIDE SEQUENCE [LARGE SCALE GENOMIC DNA]</scope>
    <source>
        <strain evidence="2 3">WMS-il1</strain>
    </source>
</reference>
<organism evidence="2 3">
    <name type="scientific">Hymenolepis diminuta</name>
    <name type="common">Rat tapeworm</name>
    <dbReference type="NCBI Taxonomy" id="6216"/>
    <lineage>
        <taxon>Eukaryota</taxon>
        <taxon>Metazoa</taxon>
        <taxon>Spiralia</taxon>
        <taxon>Lophotrochozoa</taxon>
        <taxon>Platyhelminthes</taxon>
        <taxon>Cestoda</taxon>
        <taxon>Eucestoda</taxon>
        <taxon>Cyclophyllidea</taxon>
        <taxon>Hymenolepididae</taxon>
        <taxon>Hymenolepis</taxon>
    </lineage>
</organism>
<evidence type="ECO:0000313" key="3">
    <source>
        <dbReference type="Proteomes" id="UP000321570"/>
    </source>
</evidence>
<proteinExistence type="predicted"/>
<name>A0A564Z4M5_HYMDI</name>
<dbReference type="Proteomes" id="UP000321570">
    <property type="component" value="Unassembled WGS sequence"/>
</dbReference>
<dbReference type="AlphaFoldDB" id="A0A564Z4M5"/>
<sequence>MARLTVSAFVAVILFVGLSSVSTFVEGSAESAVMESACVELGQKIDMLFRYLVEGPSEVRTEGLDGPIYVNRRRFTRPIG</sequence>
<feature type="chain" id="PRO_5021925251" evidence="1">
    <location>
        <begin position="24"/>
        <end position="80"/>
    </location>
</feature>
<dbReference type="EMBL" id="CABIJS010000654">
    <property type="protein sequence ID" value="VUZ54477.1"/>
    <property type="molecule type" value="Genomic_DNA"/>
</dbReference>
<accession>A0A564Z4M5</accession>